<evidence type="ECO:0000313" key="4">
    <source>
        <dbReference type="Proteomes" id="UP000007110"/>
    </source>
</evidence>
<dbReference type="GO" id="GO:0015074">
    <property type="term" value="P:DNA integration"/>
    <property type="evidence" value="ECO:0007669"/>
    <property type="project" value="InterPro"/>
</dbReference>
<dbReference type="PANTHER" id="PTHR37984:SF15">
    <property type="entry name" value="INTEGRASE CATALYTIC DOMAIN-CONTAINING PROTEIN"/>
    <property type="match status" value="1"/>
</dbReference>
<dbReference type="OrthoDB" id="425619at2759"/>
<dbReference type="InterPro" id="IPR001584">
    <property type="entry name" value="Integrase_cat-core"/>
</dbReference>
<sequence length="461" mass="52872">MEAEIRTHCESCQRCLLSKAGKKLHPQMGSLIAREPLEVLAIDFTVLEPSSNRVENVLVLTDVFTKYTQAVPTRDQRATTVAKVLVNNWFVRFGVPKRLHSDQGRNFESGLVKELCRVYGVKKTRTTPYHPEGNAQCERFNRTMHDRLRTLPPEKKRRWPEHLPELVYAYNCTPHSSTGYSPYYLFFGREPVLPIDRQLGLQHSESDSEWLEAHHRRLRTAFDLARQMTEKEALRRRERVNRTAEDTSLVIGARVFTRNRVLGRNKIQDVWCDTPFKVVARPNPEGNVYVIEPLQDEGPQKTVHRRDLLDSRGLVGDINPDRFDDTTQDPQPTALPSNNQTDEDDEPREVLFRRPDENTNLTDDNPPGTSERVGEHPAPQVELETEQQIAEDEVSLARDSDVTEPTVSDQEDEPEDELVVPVRRSARLKGNPPHLSSEIVADITKSHLLFMQMMSNSNPTH</sequence>
<dbReference type="InParanoid" id="A0A7M7NDT6"/>
<dbReference type="PROSITE" id="PS50994">
    <property type="entry name" value="INTEGRASE"/>
    <property type="match status" value="1"/>
</dbReference>
<evidence type="ECO:0000313" key="3">
    <source>
        <dbReference type="EnsemblMetazoa" id="XP_030833612"/>
    </source>
</evidence>
<dbReference type="InterPro" id="IPR036397">
    <property type="entry name" value="RNaseH_sf"/>
</dbReference>
<dbReference type="InterPro" id="IPR050951">
    <property type="entry name" value="Retrovirus_Pol_polyprotein"/>
</dbReference>
<evidence type="ECO:0000259" key="2">
    <source>
        <dbReference type="PROSITE" id="PS50994"/>
    </source>
</evidence>
<reference evidence="4" key="1">
    <citation type="submission" date="2015-02" db="EMBL/GenBank/DDBJ databases">
        <title>Genome sequencing for Strongylocentrotus purpuratus.</title>
        <authorList>
            <person name="Murali S."/>
            <person name="Liu Y."/>
            <person name="Vee V."/>
            <person name="English A."/>
            <person name="Wang M."/>
            <person name="Skinner E."/>
            <person name="Han Y."/>
            <person name="Muzny D.M."/>
            <person name="Worley K.C."/>
            <person name="Gibbs R.A."/>
        </authorList>
    </citation>
    <scope>NUCLEOTIDE SEQUENCE</scope>
</reference>
<keyword evidence="4" id="KW-1185">Reference proteome</keyword>
<dbReference type="RefSeq" id="XP_030833612.1">
    <property type="nucleotide sequence ID" value="XM_030977752.1"/>
</dbReference>
<feature type="compositionally biased region" description="Acidic residues" evidence="1">
    <location>
        <begin position="383"/>
        <end position="394"/>
    </location>
</feature>
<name>A0A7M7NDT6_STRPU</name>
<feature type="domain" description="Integrase catalytic" evidence="2">
    <location>
        <begin position="32"/>
        <end position="190"/>
    </location>
</feature>
<reference evidence="3" key="2">
    <citation type="submission" date="2021-01" db="UniProtKB">
        <authorList>
            <consortium name="EnsemblMetazoa"/>
        </authorList>
    </citation>
    <scope>IDENTIFICATION</scope>
</reference>
<dbReference type="Gene3D" id="3.30.420.10">
    <property type="entry name" value="Ribonuclease H-like superfamily/Ribonuclease H"/>
    <property type="match status" value="1"/>
</dbReference>
<protein>
    <recommendedName>
        <fullName evidence="2">Integrase catalytic domain-containing protein</fullName>
    </recommendedName>
</protein>
<dbReference type="GeneID" id="115920950"/>
<proteinExistence type="predicted"/>
<dbReference type="KEGG" id="spu:115920950"/>
<dbReference type="Proteomes" id="UP000007110">
    <property type="component" value="Unassembled WGS sequence"/>
</dbReference>
<organism evidence="3 4">
    <name type="scientific">Strongylocentrotus purpuratus</name>
    <name type="common">Purple sea urchin</name>
    <dbReference type="NCBI Taxonomy" id="7668"/>
    <lineage>
        <taxon>Eukaryota</taxon>
        <taxon>Metazoa</taxon>
        <taxon>Echinodermata</taxon>
        <taxon>Eleutherozoa</taxon>
        <taxon>Echinozoa</taxon>
        <taxon>Echinoidea</taxon>
        <taxon>Euechinoidea</taxon>
        <taxon>Echinacea</taxon>
        <taxon>Camarodonta</taxon>
        <taxon>Echinidea</taxon>
        <taxon>Strongylocentrotidae</taxon>
        <taxon>Strongylocentrotus</taxon>
    </lineage>
</organism>
<feature type="compositionally biased region" description="Basic and acidic residues" evidence="1">
    <location>
        <begin position="348"/>
        <end position="357"/>
    </location>
</feature>
<feature type="compositionally biased region" description="Polar residues" evidence="1">
    <location>
        <begin position="328"/>
        <end position="340"/>
    </location>
</feature>
<dbReference type="InterPro" id="IPR012337">
    <property type="entry name" value="RNaseH-like_sf"/>
</dbReference>
<dbReference type="FunFam" id="3.30.420.10:FF:000032">
    <property type="entry name" value="Retrovirus-related Pol polyprotein from transposon 297-like Protein"/>
    <property type="match status" value="1"/>
</dbReference>
<dbReference type="OMA" id="RGPHKTR"/>
<dbReference type="PANTHER" id="PTHR37984">
    <property type="entry name" value="PROTEIN CBG26694"/>
    <property type="match status" value="1"/>
</dbReference>
<feature type="region of interest" description="Disordered" evidence="1">
    <location>
        <begin position="299"/>
        <end position="417"/>
    </location>
</feature>
<evidence type="ECO:0000256" key="1">
    <source>
        <dbReference type="SAM" id="MobiDB-lite"/>
    </source>
</evidence>
<dbReference type="SUPFAM" id="SSF53098">
    <property type="entry name" value="Ribonuclease H-like"/>
    <property type="match status" value="1"/>
</dbReference>
<accession>A0A7M7NDT6</accession>
<dbReference type="EnsemblMetazoa" id="XM_030977752">
    <property type="protein sequence ID" value="XP_030833612"/>
    <property type="gene ID" value="LOC115920950"/>
</dbReference>
<dbReference type="GO" id="GO:0003676">
    <property type="term" value="F:nucleic acid binding"/>
    <property type="evidence" value="ECO:0007669"/>
    <property type="project" value="InterPro"/>
</dbReference>
<dbReference type="Pfam" id="PF00665">
    <property type="entry name" value="rve"/>
    <property type="match status" value="1"/>
</dbReference>
<dbReference type="AlphaFoldDB" id="A0A7M7NDT6"/>